<gene>
    <name evidence="2" type="ORF">A3SI_08346</name>
</gene>
<dbReference type="SUPFAM" id="SSF53474">
    <property type="entry name" value="alpha/beta-Hydrolases"/>
    <property type="match status" value="1"/>
</dbReference>
<protein>
    <submittedName>
        <fullName evidence="2">Alpha/beta hydrolase fold protein</fullName>
    </submittedName>
</protein>
<dbReference type="GO" id="GO:0016787">
    <property type="term" value="F:hydrolase activity"/>
    <property type="evidence" value="ECO:0007669"/>
    <property type="project" value="UniProtKB-KW"/>
</dbReference>
<dbReference type="InterPro" id="IPR050266">
    <property type="entry name" value="AB_hydrolase_sf"/>
</dbReference>
<dbReference type="PANTHER" id="PTHR43798">
    <property type="entry name" value="MONOACYLGLYCEROL LIPASE"/>
    <property type="match status" value="1"/>
</dbReference>
<sequence>MRRCFFFVKGFALRAKETKLLKKVSKPMPQPFSDVPVRFLTCSLGRLAYRVHGPASGTVTLLLHGFGQNQHAFHAFLSLRGKEERYISIDLFFHGLSSWSKASKRLLPKDWAAILQQLMAAEKFNSFHLVGYSMGGKFSLISYQELPKQVLSLTLLAPDGIKTGFWYNISNFPGIFEGLFKRTVLDPNRFFTWMHGLRRIGLLDKSIVKFIDTQMETRTKRAQVYFTWSVFRKLRPDIQAILAELRRQPIPVTLVTGDFDRMVTYENLAYFIEALPAAEHVALASGHNTLIPDYAEYLKNRRKK</sequence>
<dbReference type="InterPro" id="IPR029058">
    <property type="entry name" value="AB_hydrolase_fold"/>
</dbReference>
<keyword evidence="2" id="KW-0378">Hydrolase</keyword>
<evidence type="ECO:0000313" key="3">
    <source>
        <dbReference type="Proteomes" id="UP000005551"/>
    </source>
</evidence>
<evidence type="ECO:0000259" key="1">
    <source>
        <dbReference type="Pfam" id="PF00561"/>
    </source>
</evidence>
<dbReference type="STRING" id="1189621.A3SI_08346"/>
<dbReference type="AlphaFoldDB" id="I5C531"/>
<dbReference type="EMBL" id="AJYA01000017">
    <property type="protein sequence ID" value="EIM76933.1"/>
    <property type="molecule type" value="Genomic_DNA"/>
</dbReference>
<dbReference type="Pfam" id="PF00561">
    <property type="entry name" value="Abhydrolase_1"/>
    <property type="match status" value="1"/>
</dbReference>
<proteinExistence type="predicted"/>
<dbReference type="InterPro" id="IPR000073">
    <property type="entry name" value="AB_hydrolase_1"/>
</dbReference>
<dbReference type="PATRIC" id="fig|1189621.3.peg.1741"/>
<name>I5C531_9BACT</name>
<evidence type="ECO:0000313" key="2">
    <source>
        <dbReference type="EMBL" id="EIM76933.1"/>
    </source>
</evidence>
<organism evidence="2 3">
    <name type="scientific">Nitritalea halalkaliphila LW7</name>
    <dbReference type="NCBI Taxonomy" id="1189621"/>
    <lineage>
        <taxon>Bacteria</taxon>
        <taxon>Pseudomonadati</taxon>
        <taxon>Bacteroidota</taxon>
        <taxon>Cytophagia</taxon>
        <taxon>Cytophagales</taxon>
        <taxon>Cyclobacteriaceae</taxon>
        <taxon>Nitritalea</taxon>
    </lineage>
</organism>
<reference evidence="2 3" key="1">
    <citation type="submission" date="2012-05" db="EMBL/GenBank/DDBJ databases">
        <title>Genome sequence of Nitritalea halalkaliphila LW7.</title>
        <authorList>
            <person name="Jangir P.K."/>
            <person name="Singh A."/>
            <person name="Shivaji S."/>
            <person name="Sharma R."/>
        </authorList>
    </citation>
    <scope>NUCLEOTIDE SEQUENCE [LARGE SCALE GENOMIC DNA]</scope>
    <source>
        <strain evidence="2 3">LW7</strain>
    </source>
</reference>
<keyword evidence="3" id="KW-1185">Reference proteome</keyword>
<feature type="domain" description="AB hydrolase-1" evidence="1">
    <location>
        <begin position="61"/>
        <end position="291"/>
    </location>
</feature>
<dbReference type="Gene3D" id="3.40.50.1820">
    <property type="entry name" value="alpha/beta hydrolase"/>
    <property type="match status" value="1"/>
</dbReference>
<accession>I5C531</accession>
<comment type="caution">
    <text evidence="2">The sequence shown here is derived from an EMBL/GenBank/DDBJ whole genome shotgun (WGS) entry which is preliminary data.</text>
</comment>
<dbReference type="Proteomes" id="UP000005551">
    <property type="component" value="Unassembled WGS sequence"/>
</dbReference>